<reference evidence="6" key="1">
    <citation type="thesis" date="2020" institute="ProQuest LLC" country="789 East Eisenhower Parkway, Ann Arbor, MI, USA">
        <title>Comparative Genomics and Chromosome Evolution.</title>
        <authorList>
            <person name="Mudd A.B."/>
        </authorList>
    </citation>
    <scope>NUCLEOTIDE SEQUENCE</scope>
    <source>
        <strain evidence="6">Female2</strain>
        <tissue evidence="6">Blood</tissue>
    </source>
</reference>
<keyword evidence="3" id="KW-0325">Glycoprotein</keyword>
<sequence length="343" mass="38074">MKLQISSWIWPACLASLCIFMVLHCWGFRPKIKLNLPFNSKEQNTNQLYILDVGWPKNPDLFSGIAFGVAVDPTNSLVYVAQRGENVSKVLVFTEEGYFKEQWETDTIEMPHGIFAVNTDTENFIWITDIGQGKYGHTVKKYSSSGKLLQTVGTAGKAGSALDPPQFDQPAEIFVEKTGELYIVDGDGGLNNRLLKFTGDFWLLWTLGGYGTKPGQFYIPHSVAVDEMGRVWVADRGNKRIQAFDKVTGEWIGSWSSCFSEDGPYSIRLTADKQYFVVAQLNINKVIFLTVPPVGNIGDCYVSSSIQMADGVKPHLVDVNINTGSVYVAEIGAQQVQKYVAVN</sequence>
<dbReference type="FunFam" id="2.120.10.30:FF:000043">
    <property type="entry name" value="NHL repeat containing 3"/>
    <property type="match status" value="1"/>
</dbReference>
<keyword evidence="7" id="KW-1185">Reference proteome</keyword>
<dbReference type="PROSITE" id="PS51125">
    <property type="entry name" value="NHL"/>
    <property type="match status" value="1"/>
</dbReference>
<dbReference type="PANTHER" id="PTHR24104">
    <property type="entry name" value="E3 UBIQUITIN-PROTEIN LIGASE NHLRC1-RELATED"/>
    <property type="match status" value="1"/>
</dbReference>
<keyword evidence="2" id="KW-0677">Repeat</keyword>
<evidence type="ECO:0000256" key="1">
    <source>
        <dbReference type="ARBA" id="ARBA00022729"/>
    </source>
</evidence>
<dbReference type="GO" id="GO:0061630">
    <property type="term" value="F:ubiquitin protein ligase activity"/>
    <property type="evidence" value="ECO:0007669"/>
    <property type="project" value="TreeGrafter"/>
</dbReference>
<dbReference type="Pfam" id="PF01436">
    <property type="entry name" value="NHL"/>
    <property type="match status" value="1"/>
</dbReference>
<evidence type="ECO:0000313" key="7">
    <source>
        <dbReference type="Proteomes" id="UP000812440"/>
    </source>
</evidence>
<protein>
    <recommendedName>
        <fullName evidence="4">NHL repeat-containing protein 3</fullName>
    </recommendedName>
</protein>
<dbReference type="InterPro" id="IPR011042">
    <property type="entry name" value="6-blade_b-propeller_TolB-like"/>
</dbReference>
<name>A0A8T2K953_9PIPI</name>
<accession>A0A8T2K953</accession>
<proteinExistence type="predicted"/>
<organism evidence="6 7">
    <name type="scientific">Hymenochirus boettgeri</name>
    <name type="common">Congo dwarf clawed frog</name>
    <dbReference type="NCBI Taxonomy" id="247094"/>
    <lineage>
        <taxon>Eukaryota</taxon>
        <taxon>Metazoa</taxon>
        <taxon>Chordata</taxon>
        <taxon>Craniata</taxon>
        <taxon>Vertebrata</taxon>
        <taxon>Euteleostomi</taxon>
        <taxon>Amphibia</taxon>
        <taxon>Batrachia</taxon>
        <taxon>Anura</taxon>
        <taxon>Pipoidea</taxon>
        <taxon>Pipidae</taxon>
        <taxon>Pipinae</taxon>
        <taxon>Hymenochirus</taxon>
    </lineage>
</organism>
<evidence type="ECO:0000313" key="6">
    <source>
        <dbReference type="EMBL" id="KAG8452773.1"/>
    </source>
</evidence>
<dbReference type="InterPro" id="IPR050952">
    <property type="entry name" value="TRIM-NHL_E3_ligases"/>
</dbReference>
<dbReference type="EMBL" id="JAACNH010000002">
    <property type="protein sequence ID" value="KAG8452773.1"/>
    <property type="molecule type" value="Genomic_DNA"/>
</dbReference>
<dbReference type="GO" id="GO:0043161">
    <property type="term" value="P:proteasome-mediated ubiquitin-dependent protein catabolic process"/>
    <property type="evidence" value="ECO:0007669"/>
    <property type="project" value="TreeGrafter"/>
</dbReference>
<dbReference type="InterPro" id="IPR001258">
    <property type="entry name" value="NHL_repeat"/>
</dbReference>
<dbReference type="OrthoDB" id="10044505at2759"/>
<dbReference type="Proteomes" id="UP000812440">
    <property type="component" value="Chromosome 2"/>
</dbReference>
<dbReference type="PANTHER" id="PTHR24104:SF31">
    <property type="entry name" value="NHL REPEAT-CONTAINING PROTEIN 3"/>
    <property type="match status" value="1"/>
</dbReference>
<dbReference type="Gene3D" id="2.120.10.30">
    <property type="entry name" value="TolB, C-terminal domain"/>
    <property type="match status" value="1"/>
</dbReference>
<gene>
    <name evidence="6" type="ORF">GDO86_004532</name>
</gene>
<dbReference type="AlphaFoldDB" id="A0A8T2K953"/>
<evidence type="ECO:0000256" key="5">
    <source>
        <dbReference type="PROSITE-ProRule" id="PRU00504"/>
    </source>
</evidence>
<evidence type="ECO:0000256" key="4">
    <source>
        <dbReference type="ARBA" id="ARBA00071346"/>
    </source>
</evidence>
<comment type="caution">
    <text evidence="6">The sequence shown here is derived from an EMBL/GenBank/DDBJ whole genome shotgun (WGS) entry which is preliminary data.</text>
</comment>
<evidence type="ECO:0000256" key="3">
    <source>
        <dbReference type="ARBA" id="ARBA00023180"/>
    </source>
</evidence>
<keyword evidence="1" id="KW-0732">Signal</keyword>
<dbReference type="GO" id="GO:0000209">
    <property type="term" value="P:protein polyubiquitination"/>
    <property type="evidence" value="ECO:0007669"/>
    <property type="project" value="TreeGrafter"/>
</dbReference>
<evidence type="ECO:0000256" key="2">
    <source>
        <dbReference type="ARBA" id="ARBA00022737"/>
    </source>
</evidence>
<feature type="repeat" description="NHL" evidence="5">
    <location>
        <begin position="207"/>
        <end position="247"/>
    </location>
</feature>
<dbReference type="SUPFAM" id="SSF63829">
    <property type="entry name" value="Calcium-dependent phosphotriesterase"/>
    <property type="match status" value="1"/>
</dbReference>